<feature type="compositionally biased region" description="Polar residues" evidence="1">
    <location>
        <begin position="145"/>
        <end position="157"/>
    </location>
</feature>
<organism evidence="2 3">
    <name type="scientific">Trichonephila clavata</name>
    <name type="common">Joro spider</name>
    <name type="synonym">Nephila clavata</name>
    <dbReference type="NCBI Taxonomy" id="2740835"/>
    <lineage>
        <taxon>Eukaryota</taxon>
        <taxon>Metazoa</taxon>
        <taxon>Ecdysozoa</taxon>
        <taxon>Arthropoda</taxon>
        <taxon>Chelicerata</taxon>
        <taxon>Arachnida</taxon>
        <taxon>Araneae</taxon>
        <taxon>Araneomorphae</taxon>
        <taxon>Entelegynae</taxon>
        <taxon>Araneoidea</taxon>
        <taxon>Nephilidae</taxon>
        <taxon>Trichonephila</taxon>
    </lineage>
</organism>
<dbReference type="Proteomes" id="UP000887116">
    <property type="component" value="Unassembled WGS sequence"/>
</dbReference>
<reference evidence="2" key="1">
    <citation type="submission" date="2020-07" db="EMBL/GenBank/DDBJ databases">
        <title>Multicomponent nature underlies the extraordinary mechanical properties of spider dragline silk.</title>
        <authorList>
            <person name="Kono N."/>
            <person name="Nakamura H."/>
            <person name="Mori M."/>
            <person name="Yoshida Y."/>
            <person name="Ohtoshi R."/>
            <person name="Malay A.D."/>
            <person name="Moran D.A.P."/>
            <person name="Tomita M."/>
            <person name="Numata K."/>
            <person name="Arakawa K."/>
        </authorList>
    </citation>
    <scope>NUCLEOTIDE SEQUENCE</scope>
</reference>
<accession>A0A8X6INM0</accession>
<feature type="region of interest" description="Disordered" evidence="1">
    <location>
        <begin position="135"/>
        <end position="194"/>
    </location>
</feature>
<feature type="compositionally biased region" description="Basic and acidic residues" evidence="1">
    <location>
        <begin position="171"/>
        <end position="194"/>
    </location>
</feature>
<evidence type="ECO:0000313" key="2">
    <source>
        <dbReference type="EMBL" id="GFQ80400.1"/>
    </source>
</evidence>
<name>A0A8X6INM0_TRICU</name>
<proteinExistence type="predicted"/>
<keyword evidence="3" id="KW-1185">Reference proteome</keyword>
<dbReference type="AlphaFoldDB" id="A0A8X6INM0"/>
<gene>
    <name evidence="2" type="primary">ARID5B</name>
    <name evidence="2" type="ORF">TNCT_239981</name>
</gene>
<dbReference type="EMBL" id="BMAO01012293">
    <property type="protein sequence ID" value="GFQ80400.1"/>
    <property type="molecule type" value="Genomic_DNA"/>
</dbReference>
<protein>
    <submittedName>
        <fullName evidence="2">AT-rich interactive domain-containing protein 5B</fullName>
    </submittedName>
</protein>
<sequence>MEAEPPQFVGPPCGQYGAHTFYRGFRYTKNGKTRDINLGEFFFVRMSAEEDPCIGELQLLCSSRNNELQLSALRLYFLPEQTPDGRLSHHGEDEVLVASDRVVLKLDDLVSWITDEVEWNHGIIAPYVEKPISTSVKKEEAGEPQNDSNNNDTSSAPPTSPAKENSEAVEEDQKKIIEVKQENSQETKEGKSNL</sequence>
<evidence type="ECO:0000313" key="3">
    <source>
        <dbReference type="Proteomes" id="UP000887116"/>
    </source>
</evidence>
<evidence type="ECO:0000256" key="1">
    <source>
        <dbReference type="SAM" id="MobiDB-lite"/>
    </source>
</evidence>
<dbReference type="OrthoDB" id="1938591at2759"/>
<comment type="caution">
    <text evidence="2">The sequence shown here is derived from an EMBL/GenBank/DDBJ whole genome shotgun (WGS) entry which is preliminary data.</text>
</comment>